<dbReference type="AlphaFoldDB" id="A0A914UMT0"/>
<proteinExistence type="predicted"/>
<evidence type="ECO:0000256" key="2">
    <source>
        <dbReference type="ARBA" id="ARBA00022692"/>
    </source>
</evidence>
<sequence length="335" mass="38073">MVYKLVPHEYYLPRGKFYPSHVLDCLCNKMIAEQVAVIIFVTASEIYDETTAAAQYFMDMASHTGIPIIAWNADNSGMFINKDLNNYRILQMAPPIEHQVAAMIAILKRYNWHKFGVVMSKMAGSAQFLQIGKEQAQLSKERNFKLEIVHTIEIDTDQDEKGKERDLLRLKSSDARILLLYCNQWHARKIFTVTNKIGLTSDSYLWIGTQSVKGQFRQEKNKLKVQPGMLAVSFNTMSDTQISPPDDVLPVQIGHATNVSFSCDRSRTIISLNETPLSMHLQTKKRQRWKSSVLAIKTFPGADCGSDHELLVATIKVKFCNIKKKAPPKRFDASK</sequence>
<reference evidence="7" key="1">
    <citation type="submission" date="2022-11" db="UniProtKB">
        <authorList>
            <consortium name="WormBaseParasite"/>
        </authorList>
    </citation>
    <scope>IDENTIFICATION</scope>
</reference>
<dbReference type="Pfam" id="PF01094">
    <property type="entry name" value="ANF_receptor"/>
    <property type="match status" value="1"/>
</dbReference>
<dbReference type="Proteomes" id="UP000887566">
    <property type="component" value="Unplaced"/>
</dbReference>
<dbReference type="SUPFAM" id="SSF53822">
    <property type="entry name" value="Periplasmic binding protein-like I"/>
    <property type="match status" value="1"/>
</dbReference>
<evidence type="ECO:0000256" key="3">
    <source>
        <dbReference type="ARBA" id="ARBA00022989"/>
    </source>
</evidence>
<name>A0A914UMT0_9BILA</name>
<evidence type="ECO:0000256" key="1">
    <source>
        <dbReference type="ARBA" id="ARBA00004370"/>
    </source>
</evidence>
<dbReference type="InterPro" id="IPR028082">
    <property type="entry name" value="Peripla_BP_I"/>
</dbReference>
<dbReference type="Gene3D" id="3.40.50.2300">
    <property type="match status" value="1"/>
</dbReference>
<keyword evidence="2" id="KW-0812">Transmembrane</keyword>
<evidence type="ECO:0000256" key="4">
    <source>
        <dbReference type="ARBA" id="ARBA00023136"/>
    </source>
</evidence>
<dbReference type="InterPro" id="IPR001828">
    <property type="entry name" value="ANF_lig-bd_rcpt"/>
</dbReference>
<keyword evidence="4" id="KW-0472">Membrane</keyword>
<dbReference type="WBParaSite" id="PSAMB.scaffold11123size3578.g33887.t1">
    <property type="protein sequence ID" value="PSAMB.scaffold11123size3578.g33887.t1"/>
    <property type="gene ID" value="PSAMB.scaffold11123size3578.g33887"/>
</dbReference>
<dbReference type="GO" id="GO:0016020">
    <property type="term" value="C:membrane"/>
    <property type="evidence" value="ECO:0007669"/>
    <property type="project" value="UniProtKB-SubCell"/>
</dbReference>
<organism evidence="6 7">
    <name type="scientific">Plectus sambesii</name>
    <dbReference type="NCBI Taxonomy" id="2011161"/>
    <lineage>
        <taxon>Eukaryota</taxon>
        <taxon>Metazoa</taxon>
        <taxon>Ecdysozoa</taxon>
        <taxon>Nematoda</taxon>
        <taxon>Chromadorea</taxon>
        <taxon>Plectida</taxon>
        <taxon>Plectina</taxon>
        <taxon>Plectoidea</taxon>
        <taxon>Plectidae</taxon>
        <taxon>Plectus</taxon>
    </lineage>
</organism>
<keyword evidence="3" id="KW-1133">Transmembrane helix</keyword>
<evidence type="ECO:0000259" key="5">
    <source>
        <dbReference type="Pfam" id="PF01094"/>
    </source>
</evidence>
<accession>A0A914UMT0</accession>
<feature type="domain" description="Receptor ligand binding region" evidence="5">
    <location>
        <begin position="53"/>
        <end position="237"/>
    </location>
</feature>
<keyword evidence="6" id="KW-1185">Reference proteome</keyword>
<evidence type="ECO:0000313" key="7">
    <source>
        <dbReference type="WBParaSite" id="PSAMB.scaffold11123size3578.g33887.t1"/>
    </source>
</evidence>
<protein>
    <submittedName>
        <fullName evidence="7">Receptor ligand binding region domain-containing protein</fullName>
    </submittedName>
</protein>
<evidence type="ECO:0000313" key="6">
    <source>
        <dbReference type="Proteomes" id="UP000887566"/>
    </source>
</evidence>
<comment type="subcellular location">
    <subcellularLocation>
        <location evidence="1">Membrane</location>
    </subcellularLocation>
</comment>